<feature type="domain" description="ABC transporter" evidence="11">
    <location>
        <begin position="1125"/>
        <end position="1374"/>
    </location>
</feature>
<dbReference type="FunFam" id="3.40.50.300:FF:001750">
    <property type="entry name" value="ATP-binding cassette transporter"/>
    <property type="match status" value="1"/>
</dbReference>
<dbReference type="Pfam" id="PF00005">
    <property type="entry name" value="ABC_tran"/>
    <property type="match status" value="2"/>
</dbReference>
<keyword evidence="7" id="KW-0067">ATP-binding</keyword>
<reference evidence="13 14" key="1">
    <citation type="submission" date="2016-10" db="EMBL/GenBank/DDBJ databases">
        <authorList>
            <person name="de Groot N.N."/>
        </authorList>
    </citation>
    <scope>NUCLEOTIDE SEQUENCE [LARGE SCALE GENOMIC DNA]</scope>
    <source>
        <strain evidence="13 14">CBS 141442</strain>
    </source>
</reference>
<dbReference type="InterPro" id="IPR036640">
    <property type="entry name" value="ABC1_TM_sf"/>
</dbReference>
<dbReference type="SUPFAM" id="SSF90123">
    <property type="entry name" value="ABC transporter transmembrane region"/>
    <property type="match status" value="2"/>
</dbReference>
<dbReference type="GO" id="GO:0005886">
    <property type="term" value="C:plasma membrane"/>
    <property type="evidence" value="ECO:0007669"/>
    <property type="project" value="TreeGrafter"/>
</dbReference>
<evidence type="ECO:0000256" key="4">
    <source>
        <dbReference type="ARBA" id="ARBA00022692"/>
    </source>
</evidence>
<protein>
    <submittedName>
        <fullName evidence="13">CIC11C00000001376</fullName>
    </submittedName>
</protein>
<evidence type="ECO:0000256" key="10">
    <source>
        <dbReference type="SAM" id="Phobius"/>
    </source>
</evidence>
<dbReference type="SUPFAM" id="SSF52540">
    <property type="entry name" value="P-loop containing nucleoside triphosphate hydrolases"/>
    <property type="match status" value="2"/>
</dbReference>
<sequence>MQDVETATSKSLKQKRLLSFLVRNVAPRADASDKKPFPVGKAGVVSKTFFWWTNPIMKVGYTRTLEPNDLFQLEGDWTVRQSTQTVKAELNKLSKSELTYKDIMLVLIRTFWQEWVKILLILTLFGTMDSFSPLVTKHLIIAIEERMSGYKNAIGKGVGIAVASNFMTLSVEILIAHASFRALALGTRIKCILTSLILEKLFKLSPKGRHKFPTSKITSICTTDLSRIEIACLYASFLLLAPIPVIVSIVLLAINLGVTSVVSVGLLVAASISLSFSVKKLYAYRSFVVNITDKRVNIMKEIVSNLKIIKFYNWEMPYFKSLMEARNSEISVILKIQTLRNILNTTSITLTALVSMVSFIVLYAIEGRSRLAANVFSALQSFSTLSIVLNVVPLALSSVADFVNGLKRVADLLSQEEVSGESHYNIISKDGPAINVKDATFIWEQFDDEDDAEDEKSIDDGNASVYNQGIAMKDLSGISDNENQNQKLMSLNNVNLKIDKGDFVVVTGSIGSGKSSLLNALAGFMTCESGSVEVNGELIFCGEPWIQNCTIRDNITFGMPFERTRYDEIIYACSLQADLDVLPGGDLTEVGEKGITLSGGQKARICLARSLYHGGDIVLMDDVLSAVDARVGKHIVQQCCLNLLAGKTRILATHQLSLVETADKVIFMNGDGTFDFGVYEDIKKNEKFAKLLSYNQQKSAEEQRKLKESKEAALLDTDSTDITEVIGESEDKDRFDQLLKRRMVKTDDITEVFEEVDEEFEFKDVYANKDASKGKIIEEEEKAVNSLKGYVYKTYIKFGAGKITVPGFLVLFTITSAIAVFGEIFSNTWLSFWVSDKFDKPSNFYIGLYVLFTMLFFIFLLFEYVAVAFVASNALKKLNIAAAKRVLGAPMSFLDVTPLGRILNRFTKDTDALDNEIADNLKRLVYSLSFIIGLIVLNLIYLPWIGIVIPLLGAAYVGVANYYQASSREIKRLEAVQRSFVINNLSEMLNGMSTIKAFKKKDYFLLRNERFMDETNEATFLSNAVSRWLAISLQMIASTFGLIVCVLSAAGVFKLLPATVGLLINNVIGLSYQLSAITSFITQVENDMNSVERLIFYADKIPQEENPEIQGLTPQKEVWPLSGKLEFDNVSMLYRPGLPPVLKNLSFKVQAAEKIGVCGRTGAGKSSIMATIFRLHELDSGAILYDNMDISKLSLTALRSNISIIPQEPVLFSGTIRRNLDPFGEQTDDTLWDALRRSEILSEEEIGVERARAKTEDAENMHKFHLDQIVSEEGANYSVGERQLISFARALVRNTKILILDEATSSVDYETDHKIQSTINREFGHCTILCIAHRLKTILHYDKILTLDRGEIRQFDKPKVLFHENGIFRQMCDRSGITADDF</sequence>
<keyword evidence="3" id="KW-0813">Transport</keyword>
<dbReference type="PANTHER" id="PTHR24223">
    <property type="entry name" value="ATP-BINDING CASSETTE SUB-FAMILY C"/>
    <property type="match status" value="1"/>
</dbReference>
<evidence type="ECO:0000259" key="11">
    <source>
        <dbReference type="PROSITE" id="PS50893"/>
    </source>
</evidence>
<dbReference type="PROSITE" id="PS50929">
    <property type="entry name" value="ABC_TM1F"/>
    <property type="match status" value="2"/>
</dbReference>
<feature type="transmembrane region" description="Helical" evidence="10">
    <location>
        <begin position="342"/>
        <end position="365"/>
    </location>
</feature>
<evidence type="ECO:0000256" key="1">
    <source>
        <dbReference type="ARBA" id="ARBA00004141"/>
    </source>
</evidence>
<dbReference type="PROSITE" id="PS50893">
    <property type="entry name" value="ABC_TRANSPORTER_2"/>
    <property type="match status" value="2"/>
</dbReference>
<feature type="transmembrane region" description="Helical" evidence="10">
    <location>
        <begin position="260"/>
        <end position="278"/>
    </location>
</feature>
<dbReference type="Gene3D" id="3.40.50.300">
    <property type="entry name" value="P-loop containing nucleotide triphosphate hydrolases"/>
    <property type="match status" value="2"/>
</dbReference>
<evidence type="ECO:0000259" key="12">
    <source>
        <dbReference type="PROSITE" id="PS50929"/>
    </source>
</evidence>
<dbReference type="GO" id="GO:0016887">
    <property type="term" value="F:ATP hydrolysis activity"/>
    <property type="evidence" value="ECO:0007669"/>
    <property type="project" value="InterPro"/>
</dbReference>
<dbReference type="SMART" id="SM00382">
    <property type="entry name" value="AAA"/>
    <property type="match status" value="2"/>
</dbReference>
<dbReference type="FunFam" id="1.20.1560.10:FF:000013">
    <property type="entry name" value="ABC transporter C family member 2"/>
    <property type="match status" value="1"/>
</dbReference>
<gene>
    <name evidence="13" type="ORF">SAMEA4029010_CIC11G00000001376</name>
</gene>
<feature type="transmembrane region" description="Helical" evidence="10">
    <location>
        <begin position="115"/>
        <end position="136"/>
    </location>
</feature>
<organism evidence="13 14">
    <name type="scientific">Sungouiella intermedia</name>
    <dbReference type="NCBI Taxonomy" id="45354"/>
    <lineage>
        <taxon>Eukaryota</taxon>
        <taxon>Fungi</taxon>
        <taxon>Dikarya</taxon>
        <taxon>Ascomycota</taxon>
        <taxon>Saccharomycotina</taxon>
        <taxon>Pichiomycetes</taxon>
        <taxon>Metschnikowiaceae</taxon>
        <taxon>Sungouiella</taxon>
    </lineage>
</organism>
<evidence type="ECO:0000256" key="5">
    <source>
        <dbReference type="ARBA" id="ARBA00022737"/>
    </source>
</evidence>
<dbReference type="CDD" id="cd18606">
    <property type="entry name" value="ABC_6TM_YOR1_D2_like"/>
    <property type="match status" value="1"/>
</dbReference>
<dbReference type="Proteomes" id="UP000182334">
    <property type="component" value="Chromosome III"/>
</dbReference>
<dbReference type="GO" id="GO:0005524">
    <property type="term" value="F:ATP binding"/>
    <property type="evidence" value="ECO:0007669"/>
    <property type="project" value="UniProtKB-KW"/>
</dbReference>
<comment type="subcellular location">
    <subcellularLocation>
        <location evidence="1">Membrane</location>
        <topology evidence="1">Multi-pass membrane protein</topology>
    </subcellularLocation>
</comment>
<comment type="similarity">
    <text evidence="2">Belongs to the ABC transporter superfamily. ABCC family. Conjugate transporter (TC 3.A.1.208) subfamily.</text>
</comment>
<feature type="transmembrane region" description="Helical" evidence="10">
    <location>
        <begin position="846"/>
        <end position="871"/>
    </location>
</feature>
<dbReference type="CDD" id="cd03250">
    <property type="entry name" value="ABCC_MRP_domain1"/>
    <property type="match status" value="1"/>
</dbReference>
<dbReference type="Gene3D" id="1.20.1560.10">
    <property type="entry name" value="ABC transporter type 1, transmembrane domain"/>
    <property type="match status" value="2"/>
</dbReference>
<keyword evidence="14" id="KW-1185">Reference proteome</keyword>
<evidence type="ECO:0000256" key="6">
    <source>
        <dbReference type="ARBA" id="ARBA00022741"/>
    </source>
</evidence>
<dbReference type="CDD" id="cd03244">
    <property type="entry name" value="ABCC_MRP_domain2"/>
    <property type="match status" value="1"/>
</dbReference>
<dbReference type="OrthoDB" id="6500128at2759"/>
<evidence type="ECO:0000256" key="2">
    <source>
        <dbReference type="ARBA" id="ARBA00009726"/>
    </source>
</evidence>
<dbReference type="InterPro" id="IPR003439">
    <property type="entry name" value="ABC_transporter-like_ATP-bd"/>
</dbReference>
<dbReference type="EMBL" id="LT635758">
    <property type="protein sequence ID" value="SGZ51129.1"/>
    <property type="molecule type" value="Genomic_DNA"/>
</dbReference>
<keyword evidence="8 10" id="KW-1133">Transmembrane helix</keyword>
<keyword evidence="4 10" id="KW-0812">Transmembrane</keyword>
<dbReference type="FunFam" id="3.40.50.300:FF:000565">
    <property type="entry name" value="ABC bile acid transporter"/>
    <property type="match status" value="1"/>
</dbReference>
<evidence type="ECO:0000256" key="8">
    <source>
        <dbReference type="ARBA" id="ARBA00022989"/>
    </source>
</evidence>
<evidence type="ECO:0000313" key="13">
    <source>
        <dbReference type="EMBL" id="SGZ51129.1"/>
    </source>
</evidence>
<dbReference type="CDD" id="cd18597">
    <property type="entry name" value="ABC_6TM_YOR1_D1_like"/>
    <property type="match status" value="1"/>
</dbReference>
<dbReference type="InterPro" id="IPR050173">
    <property type="entry name" value="ABC_transporter_C-like"/>
</dbReference>
<evidence type="ECO:0000313" key="14">
    <source>
        <dbReference type="Proteomes" id="UP000182334"/>
    </source>
</evidence>
<feature type="transmembrane region" description="Helical" evidence="10">
    <location>
        <begin position="385"/>
        <end position="403"/>
    </location>
</feature>
<proteinExistence type="inferred from homology"/>
<feature type="transmembrane region" description="Helical" evidence="10">
    <location>
        <begin position="1028"/>
        <end position="1053"/>
    </location>
</feature>
<feature type="transmembrane region" description="Helical" evidence="10">
    <location>
        <begin position="157"/>
        <end position="176"/>
    </location>
</feature>
<evidence type="ECO:0000256" key="7">
    <source>
        <dbReference type="ARBA" id="ARBA00022840"/>
    </source>
</evidence>
<evidence type="ECO:0000256" key="9">
    <source>
        <dbReference type="ARBA" id="ARBA00023136"/>
    </source>
</evidence>
<dbReference type="PROSITE" id="PS00211">
    <property type="entry name" value="ABC_TRANSPORTER_1"/>
    <property type="match status" value="2"/>
</dbReference>
<dbReference type="GO" id="GO:0008559">
    <property type="term" value="F:ABC-type xenobiotic transporter activity"/>
    <property type="evidence" value="ECO:0007669"/>
    <property type="project" value="TreeGrafter"/>
</dbReference>
<dbReference type="Pfam" id="PF00664">
    <property type="entry name" value="ABC_membrane"/>
    <property type="match status" value="2"/>
</dbReference>
<dbReference type="PANTHER" id="PTHR24223:SF456">
    <property type="entry name" value="MULTIDRUG RESISTANCE-ASSOCIATED PROTEIN LETHAL(2)03659"/>
    <property type="match status" value="1"/>
</dbReference>
<feature type="transmembrane region" description="Helical" evidence="10">
    <location>
        <begin position="232"/>
        <end position="254"/>
    </location>
</feature>
<feature type="transmembrane region" description="Helical" evidence="10">
    <location>
        <begin position="924"/>
        <end position="941"/>
    </location>
</feature>
<feature type="domain" description="ABC transmembrane type-1" evidence="12">
    <location>
        <begin position="118"/>
        <end position="411"/>
    </location>
</feature>
<name>A0A1L0BID9_9ASCO</name>
<dbReference type="InterPro" id="IPR003593">
    <property type="entry name" value="AAA+_ATPase"/>
</dbReference>
<accession>A0A1L0BID9</accession>
<keyword evidence="9 10" id="KW-0472">Membrane</keyword>
<feature type="transmembrane region" description="Helical" evidence="10">
    <location>
        <begin position="803"/>
        <end position="826"/>
    </location>
</feature>
<evidence type="ECO:0000256" key="3">
    <source>
        <dbReference type="ARBA" id="ARBA00022448"/>
    </source>
</evidence>
<feature type="domain" description="ABC transmembrane type-1" evidence="12">
    <location>
        <begin position="810"/>
        <end position="1086"/>
    </location>
</feature>
<keyword evidence="6" id="KW-0547">Nucleotide-binding</keyword>
<feature type="domain" description="ABC transporter" evidence="11">
    <location>
        <begin position="470"/>
        <end position="695"/>
    </location>
</feature>
<keyword evidence="5" id="KW-0677">Repeat</keyword>
<dbReference type="InterPro" id="IPR027417">
    <property type="entry name" value="P-loop_NTPase"/>
</dbReference>
<dbReference type="InterPro" id="IPR017871">
    <property type="entry name" value="ABC_transporter-like_CS"/>
</dbReference>
<dbReference type="GO" id="GO:0000329">
    <property type="term" value="C:fungal-type vacuole membrane"/>
    <property type="evidence" value="ECO:0007669"/>
    <property type="project" value="UniProtKB-ARBA"/>
</dbReference>
<dbReference type="STRING" id="45354.A0A1L0BID9"/>
<dbReference type="InterPro" id="IPR011527">
    <property type="entry name" value="ABC1_TM_dom"/>
</dbReference>